<evidence type="ECO:0000313" key="2">
    <source>
        <dbReference type="Proteomes" id="UP000316242"/>
    </source>
</evidence>
<dbReference type="EMBL" id="BJNE01000014">
    <property type="protein sequence ID" value="GEC13468.1"/>
    <property type="molecule type" value="Genomic_DNA"/>
</dbReference>
<dbReference type="Proteomes" id="UP000316242">
    <property type="component" value="Unassembled WGS sequence"/>
</dbReference>
<protein>
    <submittedName>
        <fullName evidence="1">Uncharacterized protein</fullName>
    </submittedName>
</protein>
<gene>
    <name evidence="1" type="ORF">ANI01nite_26710</name>
</gene>
<evidence type="ECO:0000313" key="1">
    <source>
        <dbReference type="EMBL" id="GEC13468.1"/>
    </source>
</evidence>
<organism evidence="1 2">
    <name type="scientific">Glutamicibacter nicotianae</name>
    <name type="common">Arthrobacter nicotianae</name>
    <dbReference type="NCBI Taxonomy" id="37929"/>
    <lineage>
        <taxon>Bacteria</taxon>
        <taxon>Bacillati</taxon>
        <taxon>Actinomycetota</taxon>
        <taxon>Actinomycetes</taxon>
        <taxon>Micrococcales</taxon>
        <taxon>Micrococcaceae</taxon>
        <taxon>Glutamicibacter</taxon>
    </lineage>
</organism>
<sequence length="167" mass="17849">MPQIVSAPMDLIVAIHQGVAIRFAGLSLTSDLPPSRYAAEGGTGFEFHLCGVINDVTRRLDSQFHDAMESWALVGQEQGEELAGPAPQMPGNAVLEPVKANITDDLGTRYTCLGGRIAGTGTEWDATWIYHPKPPRAAQRLVLAFTINGISTGHTCVIDPQAPEDGQ</sequence>
<keyword evidence="2" id="KW-1185">Reference proteome</keyword>
<comment type="caution">
    <text evidence="1">The sequence shown here is derived from an EMBL/GenBank/DDBJ whole genome shotgun (WGS) entry which is preliminary data.</text>
</comment>
<accession>A0ABQ0RNW5</accession>
<reference evidence="1 2" key="1">
    <citation type="submission" date="2019-06" db="EMBL/GenBank/DDBJ databases">
        <title>Whole genome shotgun sequence of Glutamicibacter nicotianae NBRC 14234.</title>
        <authorList>
            <person name="Hosoyama A."/>
            <person name="Uohara A."/>
            <person name="Ohji S."/>
            <person name="Ichikawa N."/>
        </authorList>
    </citation>
    <scope>NUCLEOTIDE SEQUENCE [LARGE SCALE GENOMIC DNA]</scope>
    <source>
        <strain evidence="1 2">NBRC 14234</strain>
    </source>
</reference>
<name>A0ABQ0RNW5_GLUNI</name>
<dbReference type="RefSeq" id="WP_141358540.1">
    <property type="nucleotide sequence ID" value="NZ_BAAAWM010000001.1"/>
</dbReference>
<proteinExistence type="predicted"/>